<dbReference type="Pfam" id="PF13424">
    <property type="entry name" value="TPR_12"/>
    <property type="match status" value="3"/>
</dbReference>
<keyword evidence="2 3" id="KW-0802">TPR repeat</keyword>
<dbReference type="EMBL" id="JAFJZZ010000001">
    <property type="protein sequence ID" value="MBN7772119.1"/>
    <property type="molecule type" value="Genomic_DNA"/>
</dbReference>
<feature type="domain" description="DUF4037" evidence="4">
    <location>
        <begin position="411"/>
        <end position="511"/>
    </location>
</feature>
<feature type="repeat" description="TPR" evidence="3">
    <location>
        <begin position="210"/>
        <end position="243"/>
    </location>
</feature>
<keyword evidence="6" id="KW-1185">Reference proteome</keyword>
<protein>
    <submittedName>
        <fullName evidence="5">DUF4037 domain-containing protein</fullName>
    </submittedName>
</protein>
<reference evidence="5" key="1">
    <citation type="submission" date="2021-02" db="EMBL/GenBank/DDBJ databases">
        <title>Abyssanaerobacter marinus gen.nov., sp., nov, anaerobic bacterium isolated from the Onnuri vent field of Indian Ocean and suggestion of Mogibacteriaceae fam. nov., and proposal of reclassification of ambiguous this family's genus member.</title>
        <authorList>
            <person name="Kim Y.J."/>
            <person name="Yang J.-A."/>
        </authorList>
    </citation>
    <scope>NUCLEOTIDE SEQUENCE</scope>
    <source>
        <strain evidence="5">DSM 2634</strain>
    </source>
</reference>
<evidence type="ECO:0000256" key="3">
    <source>
        <dbReference type="PROSITE-ProRule" id="PRU00339"/>
    </source>
</evidence>
<dbReference type="Gene3D" id="1.25.40.10">
    <property type="entry name" value="Tetratricopeptide repeat domain"/>
    <property type="match status" value="2"/>
</dbReference>
<accession>A0A939D604</accession>
<organism evidence="5 6">
    <name type="scientific">Clostridium aminobutyricum</name>
    <dbReference type="NCBI Taxonomy" id="33953"/>
    <lineage>
        <taxon>Bacteria</taxon>
        <taxon>Bacillati</taxon>
        <taxon>Bacillota</taxon>
        <taxon>Clostridia</taxon>
        <taxon>Eubacteriales</taxon>
        <taxon>Clostridiaceae</taxon>
        <taxon>Clostridium</taxon>
    </lineage>
</organism>
<keyword evidence="1" id="KW-0677">Repeat</keyword>
<sequence length="598" mass="68369">MDLNKFFQELDSMFKTRGIKEVEQFVTDALVQAQQNADFAAVIAIANELGGIYRVTNRTEDGKRIYQVAIEALKLVGLDNTLQHGTTLLNLASVYSEEKDFSEALYLYLQVSKIFEAEGLSNDYRMAALYNNISHVYEQLHQEDKAIEHAEKALEIIKRIPNSETELATTHTTLACRYMKNQRYKEAEEHLLTAERIFLGQGGKVDVHYAATITAMGELYYHQGNYTLSAKYFEQALNLIKQNYGENTAYETVRKNLEQVYQKLTNPSIHANTESNFTGNRNKSNGNRMSGLELSEAYYHAYGKAILADQFPQYQQYAAVGLVGEGSECLGFDDEFSEDHDFGPGFCIWLPEDIFQKVGAQMQQAYDSLPKSFENKQRIETPEGKGRIGVFSIPEFYKKYIGKIPQTNVDWLMLPETTLCTVTSGKVFTDSLGQFTSFRNELLQFYPKDIFLKKLVARLATMAQSGQYNYERCMKRGEQAAAYMACSEFVKATVSAVYLLNKKYMPFYKWMFRGMEQLSVLPEIKRMLERLVNMPDITENTAKKVQLIEEICVLVRKELNHQGISMGTEDFLHNHCTSIMTTISDPQIRNLPVLYDVK</sequence>
<evidence type="ECO:0000313" key="5">
    <source>
        <dbReference type="EMBL" id="MBN7772119.1"/>
    </source>
</evidence>
<gene>
    <name evidence="5" type="ORF">JYB65_01980</name>
</gene>
<dbReference type="SMART" id="SM00028">
    <property type="entry name" value="TPR"/>
    <property type="match status" value="4"/>
</dbReference>
<feature type="repeat" description="TPR" evidence="3">
    <location>
        <begin position="127"/>
        <end position="160"/>
    </location>
</feature>
<dbReference type="Pfam" id="PF13228">
    <property type="entry name" value="DUF4037"/>
    <property type="match status" value="1"/>
</dbReference>
<dbReference type="RefSeq" id="WP_206580894.1">
    <property type="nucleotide sequence ID" value="NZ_JAFJZZ010000001.1"/>
</dbReference>
<comment type="caution">
    <text evidence="5">The sequence shown here is derived from an EMBL/GenBank/DDBJ whole genome shotgun (WGS) entry which is preliminary data.</text>
</comment>
<dbReference type="PANTHER" id="PTHR45641:SF19">
    <property type="entry name" value="NEPHROCYSTIN-3"/>
    <property type="match status" value="1"/>
</dbReference>
<dbReference type="AlphaFoldDB" id="A0A939D604"/>
<dbReference type="PANTHER" id="PTHR45641">
    <property type="entry name" value="TETRATRICOPEPTIDE REPEAT PROTEIN (AFU_ORTHOLOGUE AFUA_6G03870)"/>
    <property type="match status" value="1"/>
</dbReference>
<dbReference type="InterPro" id="IPR011990">
    <property type="entry name" value="TPR-like_helical_dom_sf"/>
</dbReference>
<evidence type="ECO:0000256" key="1">
    <source>
        <dbReference type="ARBA" id="ARBA00022737"/>
    </source>
</evidence>
<name>A0A939D604_CLOAM</name>
<dbReference type="InterPro" id="IPR025117">
    <property type="entry name" value="DUF4037"/>
</dbReference>
<dbReference type="InterPro" id="IPR019734">
    <property type="entry name" value="TPR_rpt"/>
</dbReference>
<dbReference type="Proteomes" id="UP000664545">
    <property type="component" value="Unassembled WGS sequence"/>
</dbReference>
<dbReference type="PROSITE" id="PS50005">
    <property type="entry name" value="TPR"/>
    <property type="match status" value="2"/>
</dbReference>
<evidence type="ECO:0000256" key="2">
    <source>
        <dbReference type="ARBA" id="ARBA00022803"/>
    </source>
</evidence>
<dbReference type="SUPFAM" id="SSF48452">
    <property type="entry name" value="TPR-like"/>
    <property type="match status" value="1"/>
</dbReference>
<evidence type="ECO:0000259" key="4">
    <source>
        <dbReference type="Pfam" id="PF13228"/>
    </source>
</evidence>
<evidence type="ECO:0000313" key="6">
    <source>
        <dbReference type="Proteomes" id="UP000664545"/>
    </source>
</evidence>
<proteinExistence type="predicted"/>